<dbReference type="SMART" id="SM00336">
    <property type="entry name" value="BBOX"/>
    <property type="match status" value="2"/>
</dbReference>
<dbReference type="InterPro" id="IPR049808">
    <property type="entry name" value="CONSTANS-like_Bbox1"/>
</dbReference>
<evidence type="ECO:0000256" key="8">
    <source>
        <dbReference type="ARBA" id="ARBA00023242"/>
    </source>
</evidence>
<evidence type="ECO:0000256" key="5">
    <source>
        <dbReference type="ARBA" id="ARBA00022833"/>
    </source>
</evidence>
<sequence length="268" mass="29443">MKILCDECGGTAAAVFCCADEAALCLACDRRIHRANKVAGKHIRFTLLHSSSSEPRPLCDICQERQGIVFCKEDRAILCYDCDFPIHAAKRIKHSRFVLSGTRLAATSVSASSASPELSSSSSSISDYLIKMLPGYCVEDLLVDDPVNQLTGKSDDLPLFKEGDLVWEYTEGPPVADLSFCVPDAPPQILPAANLLSSETEYRLGAEFAYKEVGKGPDHRHHVAPAAVAEEQWSGRKEWGTDSAFTVPQLYCVPGSNKRHFRPSAWYF</sequence>
<evidence type="ECO:0000256" key="2">
    <source>
        <dbReference type="ARBA" id="ARBA00022723"/>
    </source>
</evidence>
<organism evidence="11 12">
    <name type="scientific">Platanthera guangdongensis</name>
    <dbReference type="NCBI Taxonomy" id="2320717"/>
    <lineage>
        <taxon>Eukaryota</taxon>
        <taxon>Viridiplantae</taxon>
        <taxon>Streptophyta</taxon>
        <taxon>Embryophyta</taxon>
        <taxon>Tracheophyta</taxon>
        <taxon>Spermatophyta</taxon>
        <taxon>Magnoliopsida</taxon>
        <taxon>Liliopsida</taxon>
        <taxon>Asparagales</taxon>
        <taxon>Orchidaceae</taxon>
        <taxon>Orchidoideae</taxon>
        <taxon>Orchideae</taxon>
        <taxon>Orchidinae</taxon>
        <taxon>Platanthera</taxon>
    </lineage>
</organism>
<evidence type="ECO:0000256" key="9">
    <source>
        <dbReference type="PROSITE-ProRule" id="PRU00024"/>
    </source>
</evidence>
<protein>
    <submittedName>
        <fullName evidence="11">Salt tolerance-like protein</fullName>
    </submittedName>
</protein>
<keyword evidence="4 9" id="KW-0863">Zinc-finger</keyword>
<dbReference type="PROSITE" id="PS50119">
    <property type="entry name" value="ZF_BBOX"/>
    <property type="match status" value="2"/>
</dbReference>
<accession>A0ABR2MUI6</accession>
<dbReference type="EMBL" id="JBBWWR010000005">
    <property type="protein sequence ID" value="KAK8967115.1"/>
    <property type="molecule type" value="Genomic_DNA"/>
</dbReference>
<comment type="subcellular location">
    <subcellularLocation>
        <location evidence="1">Nucleus</location>
    </subcellularLocation>
</comment>
<dbReference type="Pfam" id="PF00643">
    <property type="entry name" value="zf-B_box"/>
    <property type="match status" value="2"/>
</dbReference>
<dbReference type="PANTHER" id="PTHR31832:SF52">
    <property type="entry name" value="B-BOX ZINC FINGER PROTEIN 21"/>
    <property type="match status" value="1"/>
</dbReference>
<keyword evidence="2" id="KW-0479">Metal-binding</keyword>
<evidence type="ECO:0000256" key="1">
    <source>
        <dbReference type="ARBA" id="ARBA00004123"/>
    </source>
</evidence>
<proteinExistence type="predicted"/>
<dbReference type="Proteomes" id="UP001412067">
    <property type="component" value="Unassembled WGS sequence"/>
</dbReference>
<evidence type="ECO:0000259" key="10">
    <source>
        <dbReference type="PROSITE" id="PS50119"/>
    </source>
</evidence>
<evidence type="ECO:0000313" key="11">
    <source>
        <dbReference type="EMBL" id="KAK8967115.1"/>
    </source>
</evidence>
<dbReference type="CDD" id="cd19821">
    <property type="entry name" value="Bbox1_BBX-like"/>
    <property type="match status" value="2"/>
</dbReference>
<gene>
    <name evidence="11" type="ORF">KSP40_PGU011065</name>
</gene>
<feature type="domain" description="B box-type" evidence="10">
    <location>
        <begin position="1"/>
        <end position="47"/>
    </location>
</feature>
<dbReference type="InterPro" id="IPR051979">
    <property type="entry name" value="B-box_zinc_finger"/>
</dbReference>
<keyword evidence="3" id="KW-0677">Repeat</keyword>
<name>A0ABR2MUI6_9ASPA</name>
<comment type="caution">
    <text evidence="11">The sequence shown here is derived from an EMBL/GenBank/DDBJ whole genome shotgun (WGS) entry which is preliminary data.</text>
</comment>
<feature type="domain" description="B box-type" evidence="10">
    <location>
        <begin position="54"/>
        <end position="99"/>
    </location>
</feature>
<keyword evidence="8" id="KW-0539">Nucleus</keyword>
<keyword evidence="6" id="KW-0805">Transcription regulation</keyword>
<evidence type="ECO:0000256" key="4">
    <source>
        <dbReference type="ARBA" id="ARBA00022771"/>
    </source>
</evidence>
<evidence type="ECO:0000256" key="3">
    <source>
        <dbReference type="ARBA" id="ARBA00022737"/>
    </source>
</evidence>
<evidence type="ECO:0000313" key="12">
    <source>
        <dbReference type="Proteomes" id="UP001412067"/>
    </source>
</evidence>
<keyword evidence="7" id="KW-0804">Transcription</keyword>
<evidence type="ECO:0000256" key="6">
    <source>
        <dbReference type="ARBA" id="ARBA00023015"/>
    </source>
</evidence>
<keyword evidence="5" id="KW-0862">Zinc</keyword>
<dbReference type="PANTHER" id="PTHR31832">
    <property type="entry name" value="B-BOX ZINC FINGER PROTEIN 22"/>
    <property type="match status" value="1"/>
</dbReference>
<dbReference type="Gene3D" id="3.30.160.60">
    <property type="entry name" value="Classic Zinc Finger"/>
    <property type="match status" value="1"/>
</dbReference>
<dbReference type="InterPro" id="IPR000315">
    <property type="entry name" value="Znf_B-box"/>
</dbReference>
<keyword evidence="12" id="KW-1185">Reference proteome</keyword>
<evidence type="ECO:0000256" key="7">
    <source>
        <dbReference type="ARBA" id="ARBA00023163"/>
    </source>
</evidence>
<reference evidence="11 12" key="1">
    <citation type="journal article" date="2022" name="Nat. Plants">
        <title>Genomes of leafy and leafless Platanthera orchids illuminate the evolution of mycoheterotrophy.</title>
        <authorList>
            <person name="Li M.H."/>
            <person name="Liu K.W."/>
            <person name="Li Z."/>
            <person name="Lu H.C."/>
            <person name="Ye Q.L."/>
            <person name="Zhang D."/>
            <person name="Wang J.Y."/>
            <person name="Li Y.F."/>
            <person name="Zhong Z.M."/>
            <person name="Liu X."/>
            <person name="Yu X."/>
            <person name="Liu D.K."/>
            <person name="Tu X.D."/>
            <person name="Liu B."/>
            <person name="Hao Y."/>
            <person name="Liao X.Y."/>
            <person name="Jiang Y.T."/>
            <person name="Sun W.H."/>
            <person name="Chen J."/>
            <person name="Chen Y.Q."/>
            <person name="Ai Y."/>
            <person name="Zhai J.W."/>
            <person name="Wu S.S."/>
            <person name="Zhou Z."/>
            <person name="Hsiao Y.Y."/>
            <person name="Wu W.L."/>
            <person name="Chen Y.Y."/>
            <person name="Lin Y.F."/>
            <person name="Hsu J.L."/>
            <person name="Li C.Y."/>
            <person name="Wang Z.W."/>
            <person name="Zhao X."/>
            <person name="Zhong W.Y."/>
            <person name="Ma X.K."/>
            <person name="Ma L."/>
            <person name="Huang J."/>
            <person name="Chen G.Z."/>
            <person name="Huang M.Z."/>
            <person name="Huang L."/>
            <person name="Peng D.H."/>
            <person name="Luo Y.B."/>
            <person name="Zou S.Q."/>
            <person name="Chen S.P."/>
            <person name="Lan S."/>
            <person name="Tsai W.C."/>
            <person name="Van de Peer Y."/>
            <person name="Liu Z.J."/>
        </authorList>
    </citation>
    <scope>NUCLEOTIDE SEQUENCE [LARGE SCALE GENOMIC DNA]</scope>
    <source>
        <strain evidence="11">Lor288</strain>
    </source>
</reference>